<reference evidence="2" key="1">
    <citation type="submission" date="2015-01" db="EMBL/GenBank/DDBJ databases">
        <authorList>
            <person name="Manzoor Shahid"/>
            <person name="Zubair Saima"/>
        </authorList>
    </citation>
    <scope>NUCLEOTIDE SEQUENCE [LARGE SCALE GENOMIC DNA]</scope>
    <source>
        <strain evidence="2">V1</strain>
    </source>
</reference>
<evidence type="ECO:0000313" key="2">
    <source>
        <dbReference type="Proteomes" id="UP000042527"/>
    </source>
</evidence>
<dbReference type="AlphaFoldDB" id="A0A0B7GUE0"/>
<sequence>MKLKKMQEIGISLKTKSVGISKEAGFIFLFESFKSIVMNAGEKKHSVASTTKTENMKPARNRIFHFLLSVI</sequence>
<proteinExistence type="predicted"/>
<name>A0A0B7GUE0_TREPH</name>
<dbReference type="EMBL" id="CDNC01000023">
    <property type="protein sequence ID" value="CEM62294.1"/>
    <property type="molecule type" value="Genomic_DNA"/>
</dbReference>
<protein>
    <submittedName>
        <fullName evidence="1">Uncharacterized protein</fullName>
    </submittedName>
</protein>
<dbReference type="Proteomes" id="UP000042527">
    <property type="component" value="Unassembled WGS sequence"/>
</dbReference>
<gene>
    <name evidence="1" type="ORF">TPHV1_30189</name>
</gene>
<organism evidence="1 2">
    <name type="scientific">Treponema phagedenis</name>
    <dbReference type="NCBI Taxonomy" id="162"/>
    <lineage>
        <taxon>Bacteria</taxon>
        <taxon>Pseudomonadati</taxon>
        <taxon>Spirochaetota</taxon>
        <taxon>Spirochaetia</taxon>
        <taxon>Spirochaetales</taxon>
        <taxon>Treponemataceae</taxon>
        <taxon>Treponema</taxon>
    </lineage>
</organism>
<evidence type="ECO:0000313" key="1">
    <source>
        <dbReference type="EMBL" id="CEM62294.1"/>
    </source>
</evidence>
<keyword evidence="2" id="KW-1185">Reference proteome</keyword>
<accession>A0A0B7GUE0</accession>